<protein>
    <submittedName>
        <fullName evidence="1">Uncharacterized protein</fullName>
    </submittedName>
</protein>
<evidence type="ECO:0000313" key="1">
    <source>
        <dbReference type="EMBL" id="GGA44073.1"/>
    </source>
</evidence>
<dbReference type="EMBL" id="BMEX01000004">
    <property type="protein sequence ID" value="GGA44073.1"/>
    <property type="molecule type" value="Genomic_DNA"/>
</dbReference>
<keyword evidence="2" id="KW-1185">Reference proteome</keyword>
<dbReference type="Proteomes" id="UP000617979">
    <property type="component" value="Unassembled WGS sequence"/>
</dbReference>
<comment type="caution">
    <text evidence="1">The sequence shown here is derived from an EMBL/GenBank/DDBJ whole genome shotgun (WGS) entry which is preliminary data.</text>
</comment>
<evidence type="ECO:0000313" key="2">
    <source>
        <dbReference type="Proteomes" id="UP000617979"/>
    </source>
</evidence>
<sequence>MAGLDLERDATPTAYEMGESAWMEVEEKKKCRMLYKEEITVNSLREKRRMIR</sequence>
<gene>
    <name evidence="1" type="ORF">GCM10007416_16520</name>
</gene>
<proteinExistence type="predicted"/>
<accession>A0ABQ1GHR7</accession>
<reference evidence="2" key="1">
    <citation type="journal article" date="2019" name="Int. J. Syst. Evol. Microbiol.">
        <title>The Global Catalogue of Microorganisms (GCM) 10K type strain sequencing project: providing services to taxonomists for standard genome sequencing and annotation.</title>
        <authorList>
            <consortium name="The Broad Institute Genomics Platform"/>
            <consortium name="The Broad Institute Genome Sequencing Center for Infectious Disease"/>
            <person name="Wu L."/>
            <person name="Ma J."/>
        </authorList>
    </citation>
    <scope>NUCLEOTIDE SEQUENCE [LARGE SCALE GENOMIC DNA]</scope>
    <source>
        <strain evidence="2">CGMCC 1.12404</strain>
    </source>
</reference>
<dbReference type="RefSeq" id="WP_188431758.1">
    <property type="nucleotide sequence ID" value="NZ_BMEX01000004.1"/>
</dbReference>
<organism evidence="1 2">
    <name type="scientific">Kroppenstedtia guangzhouensis</name>
    <dbReference type="NCBI Taxonomy" id="1274356"/>
    <lineage>
        <taxon>Bacteria</taxon>
        <taxon>Bacillati</taxon>
        <taxon>Bacillota</taxon>
        <taxon>Bacilli</taxon>
        <taxon>Bacillales</taxon>
        <taxon>Thermoactinomycetaceae</taxon>
        <taxon>Kroppenstedtia</taxon>
    </lineage>
</organism>
<name>A0ABQ1GHR7_9BACL</name>